<protein>
    <submittedName>
        <fullName evidence="1">Uncharacterized protein</fullName>
    </submittedName>
</protein>
<reference evidence="1" key="1">
    <citation type="journal article" date="2014" name="Front. Microbiol.">
        <title>High frequency of phylogenetically diverse reductive dehalogenase-homologous genes in deep subseafloor sedimentary metagenomes.</title>
        <authorList>
            <person name="Kawai M."/>
            <person name="Futagami T."/>
            <person name="Toyoda A."/>
            <person name="Takaki Y."/>
            <person name="Nishi S."/>
            <person name="Hori S."/>
            <person name="Arai W."/>
            <person name="Tsubouchi T."/>
            <person name="Morono Y."/>
            <person name="Uchiyama I."/>
            <person name="Ito T."/>
            <person name="Fujiyama A."/>
            <person name="Inagaki F."/>
            <person name="Takami H."/>
        </authorList>
    </citation>
    <scope>NUCLEOTIDE SEQUENCE</scope>
    <source>
        <strain evidence="1">Expedition CK06-06</strain>
    </source>
</reference>
<comment type="caution">
    <text evidence="1">The sequence shown here is derived from an EMBL/GenBank/DDBJ whole genome shotgun (WGS) entry which is preliminary data.</text>
</comment>
<sequence length="31" mass="3723">DILKTPFKNTHSQILNFVVINYKLQFKVKVF</sequence>
<name>X1RCK5_9ZZZZ</name>
<proteinExistence type="predicted"/>
<accession>X1RCK5</accession>
<evidence type="ECO:0000313" key="1">
    <source>
        <dbReference type="EMBL" id="GAI64746.1"/>
    </source>
</evidence>
<organism evidence="1">
    <name type="scientific">marine sediment metagenome</name>
    <dbReference type="NCBI Taxonomy" id="412755"/>
    <lineage>
        <taxon>unclassified sequences</taxon>
        <taxon>metagenomes</taxon>
        <taxon>ecological metagenomes</taxon>
    </lineage>
</organism>
<dbReference type="EMBL" id="BARW01004593">
    <property type="protein sequence ID" value="GAI64746.1"/>
    <property type="molecule type" value="Genomic_DNA"/>
</dbReference>
<feature type="non-terminal residue" evidence="1">
    <location>
        <position position="1"/>
    </location>
</feature>
<dbReference type="AlphaFoldDB" id="X1RCK5"/>
<gene>
    <name evidence="1" type="ORF">S12H4_10642</name>
</gene>